<sequence length="344" mass="39371">MGRKRKNSADNWLPPRVSRGKSAFEFRPRSGGTVRLCSFNATPAQVWAAYEAYNSNRSNESLFEGLIERFFTSGDFMELASETQKDYRKYSQKVSAVFGKVNSDDIKPEHIRRYMDKRGLKSRTQANREKAFISRVFRFGYERGLVNGNPCKGVRQFKEAPRTRYVTHAEYNAVYKIAPTIIQIAMELAYLCCARQADILSLKKSQLLEEGILIQQSKTGVSQIKAWSPRLDNIIALSKKLPLNEGMSSIYILHQPSGARYTRDGFNTRWMKAKKEAKKKFPELDLDFTFHDLKAKGISDLEGNLYEKQSISGHKNVGQTARYDRRIKVVPVVDGQQNDKNITK</sequence>
<dbReference type="RefSeq" id="WP_280623849.1">
    <property type="nucleotide sequence ID" value="NZ_CP123504.1"/>
</dbReference>
<evidence type="ECO:0000313" key="6">
    <source>
        <dbReference type="EMBL" id="WGM00257.1"/>
    </source>
</evidence>
<evidence type="ECO:0000313" key="7">
    <source>
        <dbReference type="Proteomes" id="UP001177595"/>
    </source>
</evidence>
<dbReference type="Gene3D" id="1.10.150.130">
    <property type="match status" value="1"/>
</dbReference>
<dbReference type="GO" id="GO:0006310">
    <property type="term" value="P:DNA recombination"/>
    <property type="evidence" value="ECO:0007669"/>
    <property type="project" value="UniProtKB-KW"/>
</dbReference>
<gene>
    <name evidence="6" type="ORF">QE210_10180</name>
</gene>
<dbReference type="AlphaFoldDB" id="A0AA95GUI9"/>
<accession>A0AA95GUI9</accession>
<dbReference type="PROSITE" id="PS51900">
    <property type="entry name" value="CB"/>
    <property type="match status" value="1"/>
</dbReference>
<reference evidence="6" key="1">
    <citation type="submission" date="2023-04" db="EMBL/GenBank/DDBJ databases">
        <title>Genome dynamics across the evolutionary transition to endosymbiosis.</title>
        <authorList>
            <person name="Siozios S."/>
            <person name="Nadal-Jimenez P."/>
            <person name="Azagi T."/>
            <person name="Sprong H."/>
            <person name="Frost C.L."/>
            <person name="Parratt S.R."/>
            <person name="Taylor G."/>
            <person name="Brettell L."/>
            <person name="Lew K.C."/>
            <person name="Croft L."/>
            <person name="King K.C."/>
            <person name="Brockhurst M.A."/>
            <person name="Hypsa V."/>
            <person name="Novakova E."/>
            <person name="Darby A.C."/>
            <person name="Hurst G.D.D."/>
        </authorList>
    </citation>
    <scope>NUCLEOTIDE SEQUENCE</scope>
    <source>
        <strain evidence="6">APv</strain>
    </source>
</reference>
<name>A0AA95GUI9_9GAMM</name>
<dbReference type="InterPro" id="IPR044068">
    <property type="entry name" value="CB"/>
</dbReference>
<evidence type="ECO:0000256" key="3">
    <source>
        <dbReference type="ARBA" id="ARBA00023172"/>
    </source>
</evidence>
<feature type="domain" description="Core-binding (CB)" evidence="5">
    <location>
        <begin position="61"/>
        <end position="141"/>
    </location>
</feature>
<dbReference type="GO" id="GO:0003677">
    <property type="term" value="F:DNA binding"/>
    <property type="evidence" value="ECO:0007669"/>
    <property type="project" value="UniProtKB-UniRule"/>
</dbReference>
<dbReference type="Proteomes" id="UP001177595">
    <property type="component" value="Chromosome"/>
</dbReference>
<evidence type="ECO:0000256" key="2">
    <source>
        <dbReference type="ARBA" id="ARBA00023125"/>
    </source>
</evidence>
<organism evidence="6 7">
    <name type="scientific">Arsenophonus nasoniae</name>
    <name type="common">son-killer infecting Nasonia vitripennis</name>
    <dbReference type="NCBI Taxonomy" id="638"/>
    <lineage>
        <taxon>Bacteria</taxon>
        <taxon>Pseudomonadati</taxon>
        <taxon>Pseudomonadota</taxon>
        <taxon>Gammaproteobacteria</taxon>
        <taxon>Enterobacterales</taxon>
        <taxon>Morganellaceae</taxon>
        <taxon>Arsenophonus</taxon>
    </lineage>
</organism>
<dbReference type="InterPro" id="IPR002104">
    <property type="entry name" value="Integrase_catalytic"/>
</dbReference>
<keyword evidence="1" id="KW-0229">DNA integration</keyword>
<evidence type="ECO:0000256" key="1">
    <source>
        <dbReference type="ARBA" id="ARBA00022908"/>
    </source>
</evidence>
<dbReference type="EMBL" id="CP123504">
    <property type="protein sequence ID" value="WGM00257.1"/>
    <property type="molecule type" value="Genomic_DNA"/>
</dbReference>
<dbReference type="InterPro" id="IPR013762">
    <property type="entry name" value="Integrase-like_cat_sf"/>
</dbReference>
<dbReference type="Gene3D" id="1.10.443.10">
    <property type="entry name" value="Intergrase catalytic core"/>
    <property type="match status" value="1"/>
</dbReference>
<dbReference type="InterPro" id="IPR011010">
    <property type="entry name" value="DNA_brk_join_enz"/>
</dbReference>
<evidence type="ECO:0000259" key="5">
    <source>
        <dbReference type="PROSITE" id="PS51900"/>
    </source>
</evidence>
<proteinExistence type="predicted"/>
<dbReference type="SUPFAM" id="SSF56349">
    <property type="entry name" value="DNA breaking-rejoining enzymes"/>
    <property type="match status" value="1"/>
</dbReference>
<keyword evidence="2 4" id="KW-0238">DNA-binding</keyword>
<keyword evidence="3" id="KW-0233">DNA recombination</keyword>
<protein>
    <submittedName>
        <fullName evidence="6">Tyrosine-type recombinase/integrase</fullName>
    </submittedName>
</protein>
<dbReference type="GO" id="GO:0015074">
    <property type="term" value="P:DNA integration"/>
    <property type="evidence" value="ECO:0007669"/>
    <property type="project" value="UniProtKB-KW"/>
</dbReference>
<evidence type="ECO:0000256" key="4">
    <source>
        <dbReference type="PROSITE-ProRule" id="PRU01248"/>
    </source>
</evidence>
<dbReference type="Pfam" id="PF00589">
    <property type="entry name" value="Phage_integrase"/>
    <property type="match status" value="1"/>
</dbReference>
<dbReference type="InterPro" id="IPR010998">
    <property type="entry name" value="Integrase_recombinase_N"/>
</dbReference>